<feature type="transmembrane region" description="Helical" evidence="11">
    <location>
        <begin position="172"/>
        <end position="192"/>
    </location>
</feature>
<evidence type="ECO:0000256" key="5">
    <source>
        <dbReference type="ARBA" id="ARBA00022618"/>
    </source>
</evidence>
<dbReference type="InterPro" id="IPR004513">
    <property type="entry name" value="FtsX"/>
</dbReference>
<evidence type="ECO:0000259" key="12">
    <source>
        <dbReference type="Pfam" id="PF02687"/>
    </source>
</evidence>
<evidence type="ECO:0000256" key="10">
    <source>
        <dbReference type="PIRNR" id="PIRNR003097"/>
    </source>
</evidence>
<accession>A0A4Z0GKH9</accession>
<feature type="transmembrane region" description="Helical" evidence="11">
    <location>
        <begin position="267"/>
        <end position="288"/>
    </location>
</feature>
<name>A0A4Z0GKH9_9BACL</name>
<gene>
    <name evidence="14" type="ORF">E4665_12250</name>
</gene>
<dbReference type="AlphaFoldDB" id="A0A4Z0GKH9"/>
<protein>
    <recommendedName>
        <fullName evidence="3 10">Cell division protein FtsX</fullName>
    </recommendedName>
</protein>
<reference evidence="14 15" key="1">
    <citation type="journal article" date="2015" name="Int. J. Syst. Evol. Microbiol.">
        <title>Sporolactobacillus shoreae sp. nov. and Sporolactobacillus spathodeae sp. nov., two spore-forming lactic acid bacteria isolated from tree barks in Thailand.</title>
        <authorList>
            <person name="Thamacharoensuk T."/>
            <person name="Kitahara M."/>
            <person name="Ohkuma M."/>
            <person name="Thongchul N."/>
            <person name="Tanasupawat S."/>
        </authorList>
    </citation>
    <scope>NUCLEOTIDE SEQUENCE [LARGE SCALE GENOMIC DNA]</scope>
    <source>
        <strain evidence="14 15">BK92</strain>
    </source>
</reference>
<feature type="domain" description="FtsX extracellular" evidence="13">
    <location>
        <begin position="59"/>
        <end position="152"/>
    </location>
</feature>
<comment type="function">
    <text evidence="10">Part of the ABC transporter FtsEX involved in asymmetric cellular division facilitating the initiation of sporulation.</text>
</comment>
<dbReference type="InterPro" id="IPR058204">
    <property type="entry name" value="FtsX_firmicutes-type"/>
</dbReference>
<evidence type="ECO:0000313" key="14">
    <source>
        <dbReference type="EMBL" id="TGA97419.1"/>
    </source>
</evidence>
<evidence type="ECO:0000256" key="8">
    <source>
        <dbReference type="ARBA" id="ARBA00023136"/>
    </source>
</evidence>
<dbReference type="InterPro" id="IPR040690">
    <property type="entry name" value="FtsX_ECD"/>
</dbReference>
<sequence>MKLRTLQRHVKESFKSLGRNGWMTFASVSAVTVALVLVGLFMMVLFNLNKIAGDIESDVEVRVYVDQSATKADQTQLASSLKQLKNVQSVTFQSKTQGLNSLMKSLGNDKNVFADVKSDNPLPNAYILKTKQPEQTASVASQAKTLPHVSDVRYGQGTVEKLFHVINIARNVGIVLILGLLFTSVFLIANTIKLTIVARRREIEIMKLVGATNAFVRWPYFIEGLIMGVLGSVIPVFLVIVVYHFAYYNLGGNLSSMFISLIPYQTMTTNLSLLLVGIGAVIGVWGSLSSIRKFLKI</sequence>
<keyword evidence="5 10" id="KW-0132">Cell division</keyword>
<evidence type="ECO:0000256" key="6">
    <source>
        <dbReference type="ARBA" id="ARBA00022692"/>
    </source>
</evidence>
<dbReference type="Pfam" id="PF18075">
    <property type="entry name" value="FtsX_ECD"/>
    <property type="match status" value="1"/>
</dbReference>
<proteinExistence type="inferred from homology"/>
<feature type="domain" description="ABC3 transporter permease C-terminal" evidence="12">
    <location>
        <begin position="175"/>
        <end position="297"/>
    </location>
</feature>
<keyword evidence="9 10" id="KW-0131">Cell cycle</keyword>
<dbReference type="Pfam" id="PF02687">
    <property type="entry name" value="FtsX"/>
    <property type="match status" value="1"/>
</dbReference>
<evidence type="ECO:0000256" key="1">
    <source>
        <dbReference type="ARBA" id="ARBA00004651"/>
    </source>
</evidence>
<dbReference type="GO" id="GO:0051301">
    <property type="term" value="P:cell division"/>
    <property type="evidence" value="ECO:0007669"/>
    <property type="project" value="UniProtKB-KW"/>
</dbReference>
<evidence type="ECO:0000256" key="11">
    <source>
        <dbReference type="SAM" id="Phobius"/>
    </source>
</evidence>
<keyword evidence="7 11" id="KW-1133">Transmembrane helix</keyword>
<dbReference type="OrthoDB" id="9812531at2"/>
<dbReference type="InterPro" id="IPR003838">
    <property type="entry name" value="ABC3_permease_C"/>
</dbReference>
<keyword evidence="8 10" id="KW-0472">Membrane</keyword>
<feature type="transmembrane region" description="Helical" evidence="11">
    <location>
        <begin position="21"/>
        <end position="46"/>
    </location>
</feature>
<dbReference type="NCBIfam" id="NF038347">
    <property type="entry name" value="FtsX_Gpos"/>
    <property type="match status" value="1"/>
</dbReference>
<dbReference type="EMBL" id="SRJD01000014">
    <property type="protein sequence ID" value="TGA97419.1"/>
    <property type="molecule type" value="Genomic_DNA"/>
</dbReference>
<evidence type="ECO:0000256" key="4">
    <source>
        <dbReference type="ARBA" id="ARBA00022475"/>
    </source>
</evidence>
<keyword evidence="15" id="KW-1185">Reference proteome</keyword>
<evidence type="ECO:0000256" key="9">
    <source>
        <dbReference type="ARBA" id="ARBA00023306"/>
    </source>
</evidence>
<dbReference type="GO" id="GO:0005886">
    <property type="term" value="C:plasma membrane"/>
    <property type="evidence" value="ECO:0007669"/>
    <property type="project" value="UniProtKB-SubCell"/>
</dbReference>
<dbReference type="PANTHER" id="PTHR47755">
    <property type="entry name" value="CELL DIVISION PROTEIN FTSX"/>
    <property type="match status" value="1"/>
</dbReference>
<comment type="similarity">
    <text evidence="2 10">Belongs to the ABC-4 integral membrane protein family. FtsX subfamily.</text>
</comment>
<feature type="transmembrane region" description="Helical" evidence="11">
    <location>
        <begin position="225"/>
        <end position="247"/>
    </location>
</feature>
<evidence type="ECO:0000256" key="2">
    <source>
        <dbReference type="ARBA" id="ARBA00007379"/>
    </source>
</evidence>
<evidence type="ECO:0000256" key="3">
    <source>
        <dbReference type="ARBA" id="ARBA00021907"/>
    </source>
</evidence>
<dbReference type="Proteomes" id="UP000298347">
    <property type="component" value="Unassembled WGS sequence"/>
</dbReference>
<evidence type="ECO:0000256" key="7">
    <source>
        <dbReference type="ARBA" id="ARBA00022989"/>
    </source>
</evidence>
<comment type="subcellular location">
    <subcellularLocation>
        <location evidence="1">Cell membrane</location>
        <topology evidence="1">Multi-pass membrane protein</topology>
    </subcellularLocation>
</comment>
<keyword evidence="6 11" id="KW-0812">Transmembrane</keyword>
<evidence type="ECO:0000313" key="15">
    <source>
        <dbReference type="Proteomes" id="UP000298347"/>
    </source>
</evidence>
<dbReference type="PANTHER" id="PTHR47755:SF1">
    <property type="entry name" value="CELL DIVISION PROTEIN FTSX"/>
    <property type="match status" value="1"/>
</dbReference>
<dbReference type="Gene3D" id="3.30.70.3040">
    <property type="match status" value="1"/>
</dbReference>
<evidence type="ECO:0000259" key="13">
    <source>
        <dbReference type="Pfam" id="PF18075"/>
    </source>
</evidence>
<dbReference type="PIRSF" id="PIRSF003097">
    <property type="entry name" value="FtsX"/>
    <property type="match status" value="1"/>
</dbReference>
<comment type="caution">
    <text evidence="14">The sequence shown here is derived from an EMBL/GenBank/DDBJ whole genome shotgun (WGS) entry which is preliminary data.</text>
</comment>
<organism evidence="14 15">
    <name type="scientific">Sporolactobacillus shoreae</name>
    <dbReference type="NCBI Taxonomy" id="1465501"/>
    <lineage>
        <taxon>Bacteria</taxon>
        <taxon>Bacillati</taxon>
        <taxon>Bacillota</taxon>
        <taxon>Bacilli</taxon>
        <taxon>Bacillales</taxon>
        <taxon>Sporolactobacillaceae</taxon>
        <taxon>Sporolactobacillus</taxon>
    </lineage>
</organism>
<keyword evidence="4 10" id="KW-1003">Cell membrane</keyword>
<dbReference type="RefSeq" id="WP_135349107.1">
    <property type="nucleotide sequence ID" value="NZ_SRJD01000014.1"/>
</dbReference>